<dbReference type="OrthoDB" id="7391871at2"/>
<feature type="coiled-coil region" evidence="1">
    <location>
        <begin position="77"/>
        <end position="105"/>
    </location>
</feature>
<evidence type="ECO:0000313" key="3">
    <source>
        <dbReference type="EMBL" id="MXO65927.1"/>
    </source>
</evidence>
<dbReference type="EMBL" id="WTYT01000003">
    <property type="protein sequence ID" value="MXO65927.1"/>
    <property type="molecule type" value="Genomic_DNA"/>
</dbReference>
<proteinExistence type="predicted"/>
<sequence>MSFWRKISPKRAVQDFSSEWNRPNPYRWRVAAVSLAATFALLAVFIPESQRVEPAKPKVTYITSWRADRTDEEIIASNIANQIRQDKLQELREAKEERRKELYRELGRATFLDVDAMEAEIKAEQAAKEDRDAADADPAPQASDAASEASETTESGDQ</sequence>
<accession>A0A6I4T4Y2</accession>
<dbReference type="Proteomes" id="UP000438476">
    <property type="component" value="Unassembled WGS sequence"/>
</dbReference>
<feature type="compositionally biased region" description="Low complexity" evidence="2">
    <location>
        <begin position="136"/>
        <end position="158"/>
    </location>
</feature>
<evidence type="ECO:0000256" key="1">
    <source>
        <dbReference type="SAM" id="Coils"/>
    </source>
</evidence>
<keyword evidence="4" id="KW-1185">Reference proteome</keyword>
<organism evidence="3 4">
    <name type="scientific">Altericroceibacterium endophyticum</name>
    <dbReference type="NCBI Taxonomy" id="1808508"/>
    <lineage>
        <taxon>Bacteria</taxon>
        <taxon>Pseudomonadati</taxon>
        <taxon>Pseudomonadota</taxon>
        <taxon>Alphaproteobacteria</taxon>
        <taxon>Sphingomonadales</taxon>
        <taxon>Erythrobacteraceae</taxon>
        <taxon>Altericroceibacterium</taxon>
    </lineage>
</organism>
<keyword evidence="1" id="KW-0175">Coiled coil</keyword>
<reference evidence="3 4" key="1">
    <citation type="submission" date="2019-12" db="EMBL/GenBank/DDBJ databases">
        <title>Genomic-based taxomic classification of the family Erythrobacteraceae.</title>
        <authorList>
            <person name="Xu L."/>
        </authorList>
    </citation>
    <scope>NUCLEOTIDE SEQUENCE [LARGE SCALE GENOMIC DNA]</scope>
    <source>
        <strain evidence="3 4">LMG 29518</strain>
    </source>
</reference>
<dbReference type="AlphaFoldDB" id="A0A6I4T4Y2"/>
<evidence type="ECO:0000313" key="4">
    <source>
        <dbReference type="Proteomes" id="UP000438476"/>
    </source>
</evidence>
<name>A0A6I4T4Y2_9SPHN</name>
<comment type="caution">
    <text evidence="3">The sequence shown here is derived from an EMBL/GenBank/DDBJ whole genome shotgun (WGS) entry which is preliminary data.</text>
</comment>
<feature type="compositionally biased region" description="Basic and acidic residues" evidence="2">
    <location>
        <begin position="122"/>
        <end position="134"/>
    </location>
</feature>
<dbReference type="RefSeq" id="WP_160736338.1">
    <property type="nucleotide sequence ID" value="NZ_WTYT01000003.1"/>
</dbReference>
<feature type="region of interest" description="Disordered" evidence="2">
    <location>
        <begin position="122"/>
        <end position="158"/>
    </location>
</feature>
<protein>
    <submittedName>
        <fullName evidence="3">Uncharacterized protein</fullName>
    </submittedName>
</protein>
<gene>
    <name evidence="3" type="ORF">GRI91_09190</name>
</gene>
<evidence type="ECO:0000256" key="2">
    <source>
        <dbReference type="SAM" id="MobiDB-lite"/>
    </source>
</evidence>